<evidence type="ECO:0000256" key="1">
    <source>
        <dbReference type="ARBA" id="ARBA00022729"/>
    </source>
</evidence>
<gene>
    <name evidence="2" type="ORF">ACFPTR_12390</name>
</gene>
<dbReference type="SUPFAM" id="SSF53850">
    <property type="entry name" value="Periplasmic binding protein-like II"/>
    <property type="match status" value="1"/>
</dbReference>
<dbReference type="Gene3D" id="3.40.190.170">
    <property type="entry name" value="Bacterial extracellular solute-binding protein, family 7"/>
    <property type="match status" value="1"/>
</dbReference>
<dbReference type="InterPro" id="IPR038404">
    <property type="entry name" value="TRAP_DctP_sf"/>
</dbReference>
<protein>
    <submittedName>
        <fullName evidence="2">TRAP transporter substrate-binding protein</fullName>
    </submittedName>
</protein>
<name>A0ABW0UBG4_9BACI</name>
<accession>A0ABW0UBG4</accession>
<dbReference type="RefSeq" id="WP_270896998.1">
    <property type="nucleotide sequence ID" value="NZ_WKJG01000038.1"/>
</dbReference>
<dbReference type="CDD" id="cd13665">
    <property type="entry name" value="PBP2_TRAP_Dctp3_4"/>
    <property type="match status" value="1"/>
</dbReference>
<dbReference type="NCBIfam" id="NF037995">
    <property type="entry name" value="TRAP_S1"/>
    <property type="match status" value="1"/>
</dbReference>
<dbReference type="PANTHER" id="PTHR33376">
    <property type="match status" value="1"/>
</dbReference>
<keyword evidence="3" id="KW-1185">Reference proteome</keyword>
<reference evidence="3" key="1">
    <citation type="journal article" date="2019" name="Int. J. Syst. Evol. Microbiol.">
        <title>The Global Catalogue of Microorganisms (GCM) 10K type strain sequencing project: providing services to taxonomists for standard genome sequencing and annotation.</title>
        <authorList>
            <consortium name="The Broad Institute Genomics Platform"/>
            <consortium name="The Broad Institute Genome Sequencing Center for Infectious Disease"/>
            <person name="Wu L."/>
            <person name="Ma J."/>
        </authorList>
    </citation>
    <scope>NUCLEOTIDE SEQUENCE [LARGE SCALE GENOMIC DNA]</scope>
    <source>
        <strain evidence="3">CGMCC 1.15790</strain>
    </source>
</reference>
<evidence type="ECO:0000313" key="2">
    <source>
        <dbReference type="EMBL" id="MFC5629650.1"/>
    </source>
</evidence>
<comment type="caution">
    <text evidence="2">The sequence shown here is derived from an EMBL/GenBank/DDBJ whole genome shotgun (WGS) entry which is preliminary data.</text>
</comment>
<dbReference type="Proteomes" id="UP001596143">
    <property type="component" value="Unassembled WGS sequence"/>
</dbReference>
<keyword evidence="1" id="KW-0732">Signal</keyword>
<proteinExistence type="predicted"/>
<dbReference type="EMBL" id="JBHSPF010000065">
    <property type="protein sequence ID" value="MFC5629650.1"/>
    <property type="molecule type" value="Genomic_DNA"/>
</dbReference>
<dbReference type="PROSITE" id="PS51257">
    <property type="entry name" value="PROKAR_LIPOPROTEIN"/>
    <property type="match status" value="1"/>
</dbReference>
<dbReference type="PANTHER" id="PTHR33376:SF15">
    <property type="entry name" value="BLL6794 PROTEIN"/>
    <property type="match status" value="1"/>
</dbReference>
<evidence type="ECO:0000313" key="3">
    <source>
        <dbReference type="Proteomes" id="UP001596143"/>
    </source>
</evidence>
<dbReference type="Pfam" id="PF03480">
    <property type="entry name" value="DctP"/>
    <property type="match status" value="1"/>
</dbReference>
<dbReference type="InterPro" id="IPR018389">
    <property type="entry name" value="DctP_fam"/>
</dbReference>
<sequence length="357" mass="39709">MMTWKIKWKIALSAIVVGMLFLVGCGGGEEDTGVEEETSASGGEATTEVAEVELDFSHFFPPTHFMEDVIQEFSAELNEATDGRIQITSYPGASLAAPDEHFDAAATGSVDIALSVHGYTPNQFPLTSVMELPFMSTSATEGSQALWDLYNSFDEFDEEYAGTVPLWLYTTDPGQLYTVDKPVKSIEDLKGMRIRSPSPETSEWLEALGATPVSMPMNENFEALERGVVDGTIAPWEAVKTWGLNEVINYVTVGNFYSTTMFVVMNEDTWNSFSEEDQQIIQELAGENMVKKTGEAFDQIGAEAAEEAREKGIEFYELSEEELDEWREYIDPTINHWIENVEGRGLPAQELFDQATK</sequence>
<organism evidence="2 3">
    <name type="scientific">Aliibacillus thermotolerans</name>
    <dbReference type="NCBI Taxonomy" id="1834418"/>
    <lineage>
        <taxon>Bacteria</taxon>
        <taxon>Bacillati</taxon>
        <taxon>Bacillota</taxon>
        <taxon>Bacilli</taxon>
        <taxon>Bacillales</taxon>
        <taxon>Bacillaceae</taxon>
        <taxon>Aliibacillus</taxon>
    </lineage>
</organism>